<dbReference type="InterPro" id="IPR019079">
    <property type="entry name" value="Capsule_synth_CapA"/>
</dbReference>
<comment type="similarity">
    <text evidence="1">Belongs to the CapA family.</text>
</comment>
<sequence>MRTLLHDIAQEEIPESEDLLSQEALETYLDALGDPPLTLIAVGDIMLGGRASKAIARYGDDYPFQAVLPLLRRANVVLGNLEGPFAHKAGRESRHYAYAVNPKLASSLARAGISVVTLANNHLLDCGRGGVVETLDALARAGVAPLGAAANESAAHAPVIRQVGQIRIGLLGYYWNRRCAATAHLPGCAVDSPEALKNDILHLRPQVDRVVVTFHWGVPYERQPVSGDRAKAQYAIDCGADAVIGHHPHILQPIEIYAQRPILYSIGNFTFGSGNSRGEGMVAGFRFEEEQILLMLYPLYVKNRDPRVNYQPKILKGNGAERIVSHLRAMSELSGSCGYTLSREQARAVLRLPCPGTAHKKRGT</sequence>
<keyword evidence="4" id="KW-1185">Reference proteome</keyword>
<evidence type="ECO:0000259" key="2">
    <source>
        <dbReference type="SMART" id="SM00854"/>
    </source>
</evidence>
<accession>A0A8J3IF96</accession>
<gene>
    <name evidence="3" type="ORF">KSF_001870</name>
</gene>
<feature type="domain" description="Capsule synthesis protein CapA" evidence="2">
    <location>
        <begin position="38"/>
        <end position="273"/>
    </location>
</feature>
<dbReference type="Pfam" id="PF09587">
    <property type="entry name" value="PGA_cap"/>
    <property type="match status" value="1"/>
</dbReference>
<dbReference type="InterPro" id="IPR029052">
    <property type="entry name" value="Metallo-depent_PP-like"/>
</dbReference>
<dbReference type="PANTHER" id="PTHR33393:SF13">
    <property type="entry name" value="PGA BIOSYNTHESIS PROTEIN CAPA"/>
    <property type="match status" value="1"/>
</dbReference>
<dbReference type="EMBL" id="BNJK01000001">
    <property type="protein sequence ID" value="GHO90139.1"/>
    <property type="molecule type" value="Genomic_DNA"/>
</dbReference>
<evidence type="ECO:0000313" key="3">
    <source>
        <dbReference type="EMBL" id="GHO90139.1"/>
    </source>
</evidence>
<dbReference type="AlphaFoldDB" id="A0A8J3IF96"/>
<evidence type="ECO:0000313" key="4">
    <source>
        <dbReference type="Proteomes" id="UP000597444"/>
    </source>
</evidence>
<dbReference type="SUPFAM" id="SSF56300">
    <property type="entry name" value="Metallo-dependent phosphatases"/>
    <property type="match status" value="1"/>
</dbReference>
<proteinExistence type="inferred from homology"/>
<dbReference type="SMART" id="SM00854">
    <property type="entry name" value="PGA_cap"/>
    <property type="match status" value="1"/>
</dbReference>
<name>A0A8J3IF96_9CHLR</name>
<dbReference type="RefSeq" id="WP_220201133.1">
    <property type="nucleotide sequence ID" value="NZ_BNJK01000001.1"/>
</dbReference>
<dbReference type="PANTHER" id="PTHR33393">
    <property type="entry name" value="POLYGLUTAMINE SYNTHESIS ACCESSORY PROTEIN RV0574C-RELATED"/>
    <property type="match status" value="1"/>
</dbReference>
<comment type="caution">
    <text evidence="3">The sequence shown here is derived from an EMBL/GenBank/DDBJ whole genome shotgun (WGS) entry which is preliminary data.</text>
</comment>
<dbReference type="InterPro" id="IPR052169">
    <property type="entry name" value="CW_Biosynth-Accessory"/>
</dbReference>
<evidence type="ECO:0000256" key="1">
    <source>
        <dbReference type="ARBA" id="ARBA00005662"/>
    </source>
</evidence>
<dbReference type="CDD" id="cd07381">
    <property type="entry name" value="MPP_CapA"/>
    <property type="match status" value="1"/>
</dbReference>
<dbReference type="Gene3D" id="3.60.21.10">
    <property type="match status" value="1"/>
</dbReference>
<organism evidence="3 4">
    <name type="scientific">Reticulibacter mediterranei</name>
    <dbReference type="NCBI Taxonomy" id="2778369"/>
    <lineage>
        <taxon>Bacteria</taxon>
        <taxon>Bacillati</taxon>
        <taxon>Chloroflexota</taxon>
        <taxon>Ktedonobacteria</taxon>
        <taxon>Ktedonobacterales</taxon>
        <taxon>Reticulibacteraceae</taxon>
        <taxon>Reticulibacter</taxon>
    </lineage>
</organism>
<protein>
    <submittedName>
        <fullName evidence="3">Capsular polysaccharide biosynthesis protein</fullName>
    </submittedName>
</protein>
<dbReference type="Proteomes" id="UP000597444">
    <property type="component" value="Unassembled WGS sequence"/>
</dbReference>
<reference evidence="3" key="1">
    <citation type="submission" date="2020-10" db="EMBL/GenBank/DDBJ databases">
        <title>Taxonomic study of unclassified bacteria belonging to the class Ktedonobacteria.</title>
        <authorList>
            <person name="Yabe S."/>
            <person name="Wang C.M."/>
            <person name="Zheng Y."/>
            <person name="Sakai Y."/>
            <person name="Cavaletti L."/>
            <person name="Monciardini P."/>
            <person name="Donadio S."/>
        </authorList>
    </citation>
    <scope>NUCLEOTIDE SEQUENCE</scope>
    <source>
        <strain evidence="3">ID150040</strain>
    </source>
</reference>